<evidence type="ECO:0000313" key="3">
    <source>
        <dbReference type="Proteomes" id="UP000181942"/>
    </source>
</evidence>
<dbReference type="RefSeq" id="WP_075032334.1">
    <property type="nucleotide sequence ID" value="NZ_FONR01000024.1"/>
</dbReference>
<protein>
    <recommendedName>
        <fullName evidence="4">Tetratricopeptide repeat-containing protein</fullName>
    </recommendedName>
</protein>
<evidence type="ECO:0000256" key="1">
    <source>
        <dbReference type="SAM" id="MobiDB-lite"/>
    </source>
</evidence>
<dbReference type="OrthoDB" id="3949590at2"/>
<dbReference type="EMBL" id="FONR01000024">
    <property type="protein sequence ID" value="SFG62157.1"/>
    <property type="molecule type" value="Genomic_DNA"/>
</dbReference>
<dbReference type="SUPFAM" id="SSF48452">
    <property type="entry name" value="TPR-like"/>
    <property type="match status" value="1"/>
</dbReference>
<feature type="compositionally biased region" description="Pro residues" evidence="1">
    <location>
        <begin position="621"/>
        <end position="633"/>
    </location>
</feature>
<dbReference type="InterPro" id="IPR011990">
    <property type="entry name" value="TPR-like_helical_dom_sf"/>
</dbReference>
<proteinExistence type="predicted"/>
<gene>
    <name evidence="2" type="ORF">SAMN02787118_12445</name>
</gene>
<organism evidence="2 3">
    <name type="scientific">Streptomyces mirabilis</name>
    <dbReference type="NCBI Taxonomy" id="68239"/>
    <lineage>
        <taxon>Bacteria</taxon>
        <taxon>Bacillati</taxon>
        <taxon>Actinomycetota</taxon>
        <taxon>Actinomycetes</taxon>
        <taxon>Kitasatosporales</taxon>
        <taxon>Streptomycetaceae</taxon>
        <taxon>Streptomyces</taxon>
    </lineage>
</organism>
<feature type="region of interest" description="Disordered" evidence="1">
    <location>
        <begin position="490"/>
        <end position="516"/>
    </location>
</feature>
<dbReference type="Proteomes" id="UP000181942">
    <property type="component" value="Unassembled WGS sequence"/>
</dbReference>
<sequence>MSFVGHTRDLAAARRELETRRLLVVSGAPDADRSTFLDAVAREVADEAGLPVYRFRVADAGERSGEAGRTPGEATDTVVEACRGVLVVRPCVVVVDGIPAGTADGIPTAGTADGVFAGAVHGSLLADLISAFAGSASFLLVGSTDAREDAAPPSAPTPDDHTVLLERAVTAHRRGRLGEAEQHLSALPSDRCADGWALLTRAAVHCDRGDPRAAGPLLRRAVEAHQVAGDRRGEAWAVFLYGRMCRLRGRAEDARRLLHTARETFRAVGETPGEAWAGGELARLATRSGVPDPDALAEARRLHERAGDLRGAAWAHLWWTVARADDPGFPWQEEFANVQGRFHEVSDRLGTAWTLHHHALTLARTDGTDGVDGTGGTDRTARTDERRREADRLFEGALALFEEADCPHGRAWTTLEYALRSPAHRFLNGEWAAEIRHVFHGIGDEAGAAWVDLAEGGPSPDGEPPYELACRYPAALLDTLGWTEAGEPLIPRAARDTQPEPRPGFPRPGDRDRPDDSRAHVRLTLLDDVPVPDMPARIALQVVPGAGHPWSTAPLPPLTARATSLGHAEIDPAHGVPADGAEFRFTPHRPGSHRLRFTVEDPATGTVLQQVEAEIGVVPSDPGPHRPTAPAPRPSARRA</sequence>
<evidence type="ECO:0008006" key="4">
    <source>
        <dbReference type="Google" id="ProtNLM"/>
    </source>
</evidence>
<accession>A0A1I2TFK9</accession>
<feature type="region of interest" description="Disordered" evidence="1">
    <location>
        <begin position="366"/>
        <end position="386"/>
    </location>
</feature>
<name>A0A1I2TFK9_9ACTN</name>
<evidence type="ECO:0000313" key="2">
    <source>
        <dbReference type="EMBL" id="SFG62157.1"/>
    </source>
</evidence>
<reference evidence="2 3" key="1">
    <citation type="submission" date="2016-10" db="EMBL/GenBank/DDBJ databases">
        <authorList>
            <person name="de Groot N.N."/>
        </authorList>
    </citation>
    <scope>NUCLEOTIDE SEQUENCE [LARGE SCALE GENOMIC DNA]</scope>
    <source>
        <strain evidence="2 3">OK461</strain>
    </source>
</reference>
<dbReference type="AlphaFoldDB" id="A0A1I2TFK9"/>
<feature type="region of interest" description="Disordered" evidence="1">
    <location>
        <begin position="616"/>
        <end position="639"/>
    </location>
</feature>
<dbReference type="Pfam" id="PF13424">
    <property type="entry name" value="TPR_12"/>
    <property type="match status" value="1"/>
</dbReference>
<dbReference type="Gene3D" id="1.25.40.10">
    <property type="entry name" value="Tetratricopeptide repeat domain"/>
    <property type="match status" value="1"/>
</dbReference>